<sequence length="60" mass="6588">MIREAKKPLEIRREAAQLARLWADEREATGDPEGASEMRALAGQIARIRLTRPASAAEAS</sequence>
<comment type="caution">
    <text evidence="1">The sequence shown here is derived from an EMBL/GenBank/DDBJ whole genome shotgun (WGS) entry which is preliminary data.</text>
</comment>
<keyword evidence="2" id="KW-1185">Reference proteome</keyword>
<dbReference type="PATRIC" id="fig|1346791.3.peg.704"/>
<protein>
    <submittedName>
        <fullName evidence="1">Uncharacterized protein</fullName>
    </submittedName>
</protein>
<evidence type="ECO:0000313" key="1">
    <source>
        <dbReference type="EMBL" id="EQB33576.1"/>
    </source>
</evidence>
<proteinExistence type="predicted"/>
<dbReference type="RefSeq" id="WP_021316700.1">
    <property type="nucleotide sequence ID" value="NZ_AUWY01000033.1"/>
</dbReference>
<dbReference type="AlphaFoldDB" id="T0J6H5"/>
<reference evidence="1 2" key="1">
    <citation type="journal article" date="2013" name="Genome Announc.">
        <title>Draft Genome Sequence of Sphingobium ummariense Strain RL-3, a Hexachlorocyclohexane-Degrading Bacterium.</title>
        <authorList>
            <person name="Kohli P."/>
            <person name="Dua A."/>
            <person name="Sangwan N."/>
            <person name="Oldach P."/>
            <person name="Khurana J.P."/>
            <person name="Lal R."/>
        </authorList>
    </citation>
    <scope>NUCLEOTIDE SEQUENCE [LARGE SCALE GENOMIC DNA]</scope>
    <source>
        <strain evidence="1 2">RL-3</strain>
    </source>
</reference>
<organism evidence="1 2">
    <name type="scientific">Sphingobium ummariense RL-3</name>
    <dbReference type="NCBI Taxonomy" id="1346791"/>
    <lineage>
        <taxon>Bacteria</taxon>
        <taxon>Pseudomonadati</taxon>
        <taxon>Pseudomonadota</taxon>
        <taxon>Alphaproteobacteria</taxon>
        <taxon>Sphingomonadales</taxon>
        <taxon>Sphingomonadaceae</taxon>
        <taxon>Sphingobium</taxon>
    </lineage>
</organism>
<dbReference type="STRING" id="1346791.M529_03635"/>
<dbReference type="EMBL" id="AUWY01000033">
    <property type="protein sequence ID" value="EQB33576.1"/>
    <property type="molecule type" value="Genomic_DNA"/>
</dbReference>
<evidence type="ECO:0000313" key="2">
    <source>
        <dbReference type="Proteomes" id="UP000015523"/>
    </source>
</evidence>
<name>T0J6H5_9SPHN</name>
<accession>T0J6H5</accession>
<dbReference type="Proteomes" id="UP000015523">
    <property type="component" value="Unassembled WGS sequence"/>
</dbReference>
<gene>
    <name evidence="1" type="ORF">M529_03635</name>
</gene>